<name>A0ACC2J0E0_9PEZI</name>
<proteinExistence type="predicted"/>
<comment type="caution">
    <text evidence="1">The sequence shown here is derived from an EMBL/GenBank/DDBJ whole genome shotgun (WGS) entry which is preliminary data.</text>
</comment>
<evidence type="ECO:0000313" key="2">
    <source>
        <dbReference type="Proteomes" id="UP001153332"/>
    </source>
</evidence>
<evidence type="ECO:0000313" key="1">
    <source>
        <dbReference type="EMBL" id="KAJ8120903.1"/>
    </source>
</evidence>
<dbReference type="EMBL" id="JAPUUL010003958">
    <property type="protein sequence ID" value="KAJ8120903.1"/>
    <property type="molecule type" value="Genomic_DNA"/>
</dbReference>
<accession>A0ACC2J0E0</accession>
<gene>
    <name evidence="1" type="ORF">O1611_g10242</name>
</gene>
<organism evidence="1 2">
    <name type="scientific">Lasiodiplodia mahajangana</name>
    <dbReference type="NCBI Taxonomy" id="1108764"/>
    <lineage>
        <taxon>Eukaryota</taxon>
        <taxon>Fungi</taxon>
        <taxon>Dikarya</taxon>
        <taxon>Ascomycota</taxon>
        <taxon>Pezizomycotina</taxon>
        <taxon>Dothideomycetes</taxon>
        <taxon>Dothideomycetes incertae sedis</taxon>
        <taxon>Botryosphaeriales</taxon>
        <taxon>Botryosphaeriaceae</taxon>
        <taxon>Lasiodiplodia</taxon>
    </lineage>
</organism>
<keyword evidence="2" id="KW-1185">Reference proteome</keyword>
<dbReference type="Proteomes" id="UP001153332">
    <property type="component" value="Unassembled WGS sequence"/>
</dbReference>
<protein>
    <submittedName>
        <fullName evidence="1">Uncharacterized protein</fullName>
    </submittedName>
</protein>
<sequence>MSYGFVFISFAVQQTDELRAGAAPIIRQYLTEPRLSSDEKAKSWTKAKHEQITSPRRRFGRRGVKSVVKKTTEMMASTGAE</sequence>
<reference evidence="1" key="1">
    <citation type="submission" date="2022-12" db="EMBL/GenBank/DDBJ databases">
        <title>Genome Sequence of Lasiodiplodia mahajangana.</title>
        <authorList>
            <person name="Buettner E."/>
        </authorList>
    </citation>
    <scope>NUCLEOTIDE SEQUENCE</scope>
    <source>
        <strain evidence="1">VT137</strain>
    </source>
</reference>